<evidence type="ECO:0000313" key="3">
    <source>
        <dbReference type="EMBL" id="BBX52079.1"/>
    </source>
</evidence>
<dbReference type="Proteomes" id="UP000466785">
    <property type="component" value="Chromosome"/>
</dbReference>
<sequence>MSPSGEEPRAPMSPSREEPRTSPGRAAVTVVAGMAVAGVLVGALWVWLAPGIHGVVALTDDGDRVQAYLGNESEHLFTAAAMAVGFLSVLAVIAAVLVWQWRPHRGPLQASALAVGSVAAAAVATGVGALGAHWRYGSVDVPGAPVSPENRVHYVVEAPAVFFGHSPLVIAATLLLPAAVAATVYLLCAVSAPRDDLGAWPPVDYLAVPTDRTATVGSVPPVGPSSPLP</sequence>
<dbReference type="InterPro" id="IPR021213">
    <property type="entry name" value="DUF2567"/>
</dbReference>
<feature type="transmembrane region" description="Helical" evidence="2">
    <location>
        <begin position="168"/>
        <end position="188"/>
    </location>
</feature>
<keyword evidence="2" id="KW-0472">Membrane</keyword>
<evidence type="ECO:0000313" key="4">
    <source>
        <dbReference type="Proteomes" id="UP000466785"/>
    </source>
</evidence>
<feature type="region of interest" description="Disordered" evidence="1">
    <location>
        <begin position="1"/>
        <end position="24"/>
    </location>
</feature>
<proteinExistence type="predicted"/>
<keyword evidence="2" id="KW-1133">Transmembrane helix</keyword>
<dbReference type="EMBL" id="AP022570">
    <property type="protein sequence ID" value="BBX52079.1"/>
    <property type="molecule type" value="Genomic_DNA"/>
</dbReference>
<feature type="transmembrane region" description="Helical" evidence="2">
    <location>
        <begin position="111"/>
        <end position="134"/>
    </location>
</feature>
<gene>
    <name evidence="3" type="ORF">MPOR_31050</name>
</gene>
<keyword evidence="4" id="KW-1185">Reference proteome</keyword>
<feature type="transmembrane region" description="Helical" evidence="2">
    <location>
        <begin position="26"/>
        <end position="48"/>
    </location>
</feature>
<keyword evidence="2" id="KW-0812">Transmembrane</keyword>
<dbReference type="AlphaFoldDB" id="A0A6N4VCA7"/>
<name>A0A6N4VCA7_9MYCO</name>
<dbReference type="KEGG" id="mpof:MPOR_31050"/>
<dbReference type="Pfam" id="PF10821">
    <property type="entry name" value="DUF2567"/>
    <property type="match status" value="1"/>
</dbReference>
<protein>
    <submittedName>
        <fullName evidence="3">Membrane protein</fullName>
    </submittedName>
</protein>
<feature type="transmembrane region" description="Helical" evidence="2">
    <location>
        <begin position="76"/>
        <end position="99"/>
    </location>
</feature>
<reference evidence="3 4" key="1">
    <citation type="journal article" date="2019" name="Emerg. Microbes Infect.">
        <title>Comprehensive subspecies identification of 175 nontuberculous mycobacteria species based on 7547 genomic profiles.</title>
        <authorList>
            <person name="Matsumoto Y."/>
            <person name="Kinjo T."/>
            <person name="Motooka D."/>
            <person name="Nabeya D."/>
            <person name="Jung N."/>
            <person name="Uechi K."/>
            <person name="Horii T."/>
            <person name="Iida T."/>
            <person name="Fujita J."/>
            <person name="Nakamura S."/>
        </authorList>
    </citation>
    <scope>NUCLEOTIDE SEQUENCE [LARGE SCALE GENOMIC DNA]</scope>
    <source>
        <strain evidence="3 4">JCM 12603</strain>
    </source>
</reference>
<organism evidence="3 4">
    <name type="scientific">Mycolicibacterium poriferae</name>
    <dbReference type="NCBI Taxonomy" id="39694"/>
    <lineage>
        <taxon>Bacteria</taxon>
        <taxon>Bacillati</taxon>
        <taxon>Actinomycetota</taxon>
        <taxon>Actinomycetes</taxon>
        <taxon>Mycobacteriales</taxon>
        <taxon>Mycobacteriaceae</taxon>
        <taxon>Mycolicibacterium</taxon>
    </lineage>
</organism>
<evidence type="ECO:0000256" key="1">
    <source>
        <dbReference type="SAM" id="MobiDB-lite"/>
    </source>
</evidence>
<accession>A0A6N4VCA7</accession>
<evidence type="ECO:0000256" key="2">
    <source>
        <dbReference type="SAM" id="Phobius"/>
    </source>
</evidence>